<evidence type="ECO:0000313" key="2">
    <source>
        <dbReference type="Proteomes" id="UP001172457"/>
    </source>
</evidence>
<protein>
    <recommendedName>
        <fullName evidence="3">Ribosomal protein L7Ae/L30e/S12e/Gadd45 domain-containing protein</fullName>
    </recommendedName>
</protein>
<dbReference type="SUPFAM" id="SSF55315">
    <property type="entry name" value="L30e-like"/>
    <property type="match status" value="1"/>
</dbReference>
<evidence type="ECO:0008006" key="3">
    <source>
        <dbReference type="Google" id="ProtNLM"/>
    </source>
</evidence>
<comment type="caution">
    <text evidence="1">The sequence shown here is derived from an EMBL/GenBank/DDBJ whole genome shotgun (WGS) entry which is preliminary data.</text>
</comment>
<accession>A0AA38TM86</accession>
<sequence length="158" mass="17666">MKVKVSFIFSTPFRDTDMLYLWIREIKLARLLSDQSLPHKIWLKQQFCIGVNEVTRVLERMPTVTGSSQNAIPLQLQAILLATDCNPRWLTKHLPTLASSREVAVIFLKDDNNNNNKGGASFKLGEMLNLKTAMAIGVKARGNAINKLIDQILGGDSD</sequence>
<proteinExistence type="predicted"/>
<dbReference type="PANTHER" id="PTHR47903:SF2">
    <property type="entry name" value="OS07G0636400 PROTEIN"/>
    <property type="match status" value="1"/>
</dbReference>
<keyword evidence="2" id="KW-1185">Reference proteome</keyword>
<dbReference type="PANTHER" id="PTHR47903">
    <property type="entry name" value="OS07G0636400 PROTEIN"/>
    <property type="match status" value="1"/>
</dbReference>
<dbReference type="InterPro" id="IPR029064">
    <property type="entry name" value="Ribosomal_eL30-like_sf"/>
</dbReference>
<dbReference type="Gene3D" id="3.30.1330.30">
    <property type="match status" value="1"/>
</dbReference>
<dbReference type="AlphaFoldDB" id="A0AA38TM86"/>
<organism evidence="1 2">
    <name type="scientific">Centaurea solstitialis</name>
    <name type="common">yellow star-thistle</name>
    <dbReference type="NCBI Taxonomy" id="347529"/>
    <lineage>
        <taxon>Eukaryota</taxon>
        <taxon>Viridiplantae</taxon>
        <taxon>Streptophyta</taxon>
        <taxon>Embryophyta</taxon>
        <taxon>Tracheophyta</taxon>
        <taxon>Spermatophyta</taxon>
        <taxon>Magnoliopsida</taxon>
        <taxon>eudicotyledons</taxon>
        <taxon>Gunneridae</taxon>
        <taxon>Pentapetalae</taxon>
        <taxon>asterids</taxon>
        <taxon>campanulids</taxon>
        <taxon>Asterales</taxon>
        <taxon>Asteraceae</taxon>
        <taxon>Carduoideae</taxon>
        <taxon>Cardueae</taxon>
        <taxon>Centaureinae</taxon>
        <taxon>Centaurea</taxon>
    </lineage>
</organism>
<dbReference type="EMBL" id="JARYMX010000002">
    <property type="protein sequence ID" value="KAJ9562629.1"/>
    <property type="molecule type" value="Genomic_DNA"/>
</dbReference>
<name>A0AA38TM86_9ASTR</name>
<reference evidence="1" key="1">
    <citation type="submission" date="2023-03" db="EMBL/GenBank/DDBJ databases">
        <title>Chromosome-scale reference genome and RAD-based genetic map of yellow starthistle (Centaurea solstitialis) reveal putative structural variation and QTLs associated with invader traits.</title>
        <authorList>
            <person name="Reatini B."/>
            <person name="Cang F.A."/>
            <person name="Jiang Q."/>
            <person name="Mckibben M.T.W."/>
            <person name="Barker M.S."/>
            <person name="Rieseberg L.H."/>
            <person name="Dlugosch K.M."/>
        </authorList>
    </citation>
    <scope>NUCLEOTIDE SEQUENCE</scope>
    <source>
        <strain evidence="1">CAN-66</strain>
        <tissue evidence="1">Leaf</tissue>
    </source>
</reference>
<evidence type="ECO:0000313" key="1">
    <source>
        <dbReference type="EMBL" id="KAJ9562629.1"/>
    </source>
</evidence>
<gene>
    <name evidence="1" type="ORF">OSB04_007789</name>
</gene>
<dbReference type="Proteomes" id="UP001172457">
    <property type="component" value="Chromosome 2"/>
</dbReference>